<dbReference type="Pfam" id="PF04801">
    <property type="entry name" value="RPC5"/>
    <property type="match status" value="1"/>
</dbReference>
<sequence>MDDLEQPDRLVTSIPIRYSQSLSNLQIHQFPLLNRPLQTPPSAADSGKFIRARIKPKSKRLEIHVPFDTRHDVWNKEKGQNLGAARTEDDRVKNQGEANVKTPEGETRLNEMRMSSEEIPQHSTHMVGVVRDGCLHLHPISEVHQFRPTLTYLDLLSAKNKRNAAGDDSDEDDGPPPDPDEAPPPPTAKKERKPAEGKEVQLTAKKAEDKGAASAQGGLTVARREMLAIIQAEEGETWQQLGYEDVETEVAGEGFDNLFSKEDGELQSTSDVTQYLNGIQGL</sequence>
<evidence type="ECO:0000313" key="3">
    <source>
        <dbReference type="Proteomes" id="UP000305067"/>
    </source>
</evidence>
<keyword evidence="2" id="KW-0804">Transcription</keyword>
<accession>A0A5C3QXB7</accession>
<dbReference type="STRING" id="1884261.A0A5C3QXB7"/>
<dbReference type="EMBL" id="ML178815">
    <property type="protein sequence ID" value="TFL06663.1"/>
    <property type="molecule type" value="Genomic_DNA"/>
</dbReference>
<feature type="compositionally biased region" description="Basic and acidic residues" evidence="1">
    <location>
        <begin position="193"/>
        <end position="211"/>
    </location>
</feature>
<name>A0A5C3QXB7_9AGAR</name>
<evidence type="ECO:0000256" key="1">
    <source>
        <dbReference type="SAM" id="MobiDB-lite"/>
    </source>
</evidence>
<dbReference type="OrthoDB" id="340681at2759"/>
<keyword evidence="2" id="KW-0240">DNA-directed RNA polymerase</keyword>
<feature type="region of interest" description="Disordered" evidence="1">
    <location>
        <begin position="82"/>
        <end position="104"/>
    </location>
</feature>
<dbReference type="AlphaFoldDB" id="A0A5C3QXB7"/>
<feature type="compositionally biased region" description="Acidic residues" evidence="1">
    <location>
        <begin position="167"/>
        <end position="181"/>
    </location>
</feature>
<reference evidence="2 3" key="1">
    <citation type="journal article" date="2019" name="Nat. Ecol. Evol.">
        <title>Megaphylogeny resolves global patterns of mushroom evolution.</title>
        <authorList>
            <person name="Varga T."/>
            <person name="Krizsan K."/>
            <person name="Foldi C."/>
            <person name="Dima B."/>
            <person name="Sanchez-Garcia M."/>
            <person name="Sanchez-Ramirez S."/>
            <person name="Szollosi G.J."/>
            <person name="Szarkandi J.G."/>
            <person name="Papp V."/>
            <person name="Albert L."/>
            <person name="Andreopoulos W."/>
            <person name="Angelini C."/>
            <person name="Antonin V."/>
            <person name="Barry K.W."/>
            <person name="Bougher N.L."/>
            <person name="Buchanan P."/>
            <person name="Buyck B."/>
            <person name="Bense V."/>
            <person name="Catcheside P."/>
            <person name="Chovatia M."/>
            <person name="Cooper J."/>
            <person name="Damon W."/>
            <person name="Desjardin D."/>
            <person name="Finy P."/>
            <person name="Geml J."/>
            <person name="Haridas S."/>
            <person name="Hughes K."/>
            <person name="Justo A."/>
            <person name="Karasinski D."/>
            <person name="Kautmanova I."/>
            <person name="Kiss B."/>
            <person name="Kocsube S."/>
            <person name="Kotiranta H."/>
            <person name="LaButti K.M."/>
            <person name="Lechner B.E."/>
            <person name="Liimatainen K."/>
            <person name="Lipzen A."/>
            <person name="Lukacs Z."/>
            <person name="Mihaltcheva S."/>
            <person name="Morgado L.N."/>
            <person name="Niskanen T."/>
            <person name="Noordeloos M.E."/>
            <person name="Ohm R.A."/>
            <person name="Ortiz-Santana B."/>
            <person name="Ovrebo C."/>
            <person name="Racz N."/>
            <person name="Riley R."/>
            <person name="Savchenko A."/>
            <person name="Shiryaev A."/>
            <person name="Soop K."/>
            <person name="Spirin V."/>
            <person name="Szebenyi C."/>
            <person name="Tomsovsky M."/>
            <person name="Tulloss R.E."/>
            <person name="Uehling J."/>
            <person name="Grigoriev I.V."/>
            <person name="Vagvolgyi C."/>
            <person name="Papp T."/>
            <person name="Martin F.M."/>
            <person name="Miettinen O."/>
            <person name="Hibbett D.S."/>
            <person name="Nagy L.G."/>
        </authorList>
    </citation>
    <scope>NUCLEOTIDE SEQUENCE [LARGE SCALE GENOMIC DNA]</scope>
    <source>
        <strain evidence="2 3">CBS 309.79</strain>
    </source>
</reference>
<proteinExistence type="predicted"/>
<dbReference type="InterPro" id="IPR006886">
    <property type="entry name" value="RNA_pol_III_Rpc5"/>
</dbReference>
<protein>
    <submittedName>
        <fullName evidence="2">DNA-directed RNA polymerase III subunit Rpc5</fullName>
    </submittedName>
</protein>
<dbReference type="PANTHER" id="PTHR12069">
    <property type="entry name" value="DNA-DIRECTED RNA POLYMERASES III 80 KDA POLYPEPTIDE RNA POLYMERASE III SUBUNIT 5"/>
    <property type="match status" value="1"/>
</dbReference>
<keyword evidence="3" id="KW-1185">Reference proteome</keyword>
<dbReference type="GO" id="GO:0005666">
    <property type="term" value="C:RNA polymerase III complex"/>
    <property type="evidence" value="ECO:0007669"/>
    <property type="project" value="TreeGrafter"/>
</dbReference>
<gene>
    <name evidence="2" type="ORF">BDV98DRAFT_522187</name>
</gene>
<dbReference type="PANTHER" id="PTHR12069:SF0">
    <property type="entry name" value="DNA-DIRECTED RNA POLYMERASE III SUBUNIT RPC5"/>
    <property type="match status" value="1"/>
</dbReference>
<dbReference type="GO" id="GO:0042797">
    <property type="term" value="P:tRNA transcription by RNA polymerase III"/>
    <property type="evidence" value="ECO:0007669"/>
    <property type="project" value="TreeGrafter"/>
</dbReference>
<organism evidence="2 3">
    <name type="scientific">Pterulicium gracile</name>
    <dbReference type="NCBI Taxonomy" id="1884261"/>
    <lineage>
        <taxon>Eukaryota</taxon>
        <taxon>Fungi</taxon>
        <taxon>Dikarya</taxon>
        <taxon>Basidiomycota</taxon>
        <taxon>Agaricomycotina</taxon>
        <taxon>Agaricomycetes</taxon>
        <taxon>Agaricomycetidae</taxon>
        <taxon>Agaricales</taxon>
        <taxon>Pleurotineae</taxon>
        <taxon>Pterulaceae</taxon>
        <taxon>Pterulicium</taxon>
    </lineage>
</organism>
<dbReference type="Proteomes" id="UP000305067">
    <property type="component" value="Unassembled WGS sequence"/>
</dbReference>
<evidence type="ECO:0000313" key="2">
    <source>
        <dbReference type="EMBL" id="TFL06663.1"/>
    </source>
</evidence>
<feature type="region of interest" description="Disordered" evidence="1">
    <location>
        <begin position="161"/>
        <end position="216"/>
    </location>
</feature>